<dbReference type="EMBL" id="JBHSMR010000013">
    <property type="protein sequence ID" value="MFC5480298.1"/>
    <property type="molecule type" value="Genomic_DNA"/>
</dbReference>
<dbReference type="Gene3D" id="1.25.40.10">
    <property type="entry name" value="Tetratricopeptide repeat domain"/>
    <property type="match status" value="2"/>
</dbReference>
<gene>
    <name evidence="3" type="ORF">ACFPQ5_19025</name>
</gene>
<dbReference type="PROSITE" id="PS50005">
    <property type="entry name" value="TPR"/>
    <property type="match status" value="1"/>
</dbReference>
<feature type="chain" id="PRO_5046046132" evidence="2">
    <location>
        <begin position="19"/>
        <end position="390"/>
    </location>
</feature>
<dbReference type="InterPro" id="IPR011990">
    <property type="entry name" value="TPR-like_helical_dom_sf"/>
</dbReference>
<keyword evidence="2" id="KW-0732">Signal</keyword>
<name>A0ABW0MPX9_9BURK</name>
<feature type="signal peptide" evidence="2">
    <location>
        <begin position="1"/>
        <end position="18"/>
    </location>
</feature>
<dbReference type="Pfam" id="PF13432">
    <property type="entry name" value="TPR_16"/>
    <property type="match status" value="1"/>
</dbReference>
<dbReference type="InterPro" id="IPR019734">
    <property type="entry name" value="TPR_rpt"/>
</dbReference>
<dbReference type="SUPFAM" id="SSF48452">
    <property type="entry name" value="TPR-like"/>
    <property type="match status" value="1"/>
</dbReference>
<feature type="repeat" description="TPR" evidence="1">
    <location>
        <begin position="232"/>
        <end position="265"/>
    </location>
</feature>
<evidence type="ECO:0000256" key="2">
    <source>
        <dbReference type="SAM" id="SignalP"/>
    </source>
</evidence>
<reference evidence="4" key="1">
    <citation type="journal article" date="2019" name="Int. J. Syst. Evol. Microbiol.">
        <title>The Global Catalogue of Microorganisms (GCM) 10K type strain sequencing project: providing services to taxonomists for standard genome sequencing and annotation.</title>
        <authorList>
            <consortium name="The Broad Institute Genomics Platform"/>
            <consortium name="The Broad Institute Genome Sequencing Center for Infectious Disease"/>
            <person name="Wu L."/>
            <person name="Ma J."/>
        </authorList>
    </citation>
    <scope>NUCLEOTIDE SEQUENCE [LARGE SCALE GENOMIC DNA]</scope>
    <source>
        <strain evidence="4">CCUG 43111</strain>
    </source>
</reference>
<keyword evidence="1" id="KW-0802">TPR repeat</keyword>
<dbReference type="RefSeq" id="WP_379759366.1">
    <property type="nucleotide sequence ID" value="NZ_JBHSMR010000013.1"/>
</dbReference>
<dbReference type="Proteomes" id="UP001596101">
    <property type="component" value="Unassembled WGS sequence"/>
</dbReference>
<accession>A0ABW0MPX9</accession>
<dbReference type="PROSITE" id="PS51257">
    <property type="entry name" value="PROKAR_LIPOPROTEIN"/>
    <property type="match status" value="1"/>
</dbReference>
<protein>
    <submittedName>
        <fullName evidence="3">Tetratricopeptide repeat protein</fullName>
    </submittedName>
</protein>
<evidence type="ECO:0000313" key="4">
    <source>
        <dbReference type="Proteomes" id="UP001596101"/>
    </source>
</evidence>
<evidence type="ECO:0000256" key="1">
    <source>
        <dbReference type="PROSITE-ProRule" id="PRU00339"/>
    </source>
</evidence>
<proteinExistence type="predicted"/>
<keyword evidence="4" id="KW-1185">Reference proteome</keyword>
<comment type="caution">
    <text evidence="3">The sequence shown here is derived from an EMBL/GenBank/DDBJ whole genome shotgun (WGS) entry which is preliminary data.</text>
</comment>
<organism evidence="3 4">
    <name type="scientific">Massilia suwonensis</name>
    <dbReference type="NCBI Taxonomy" id="648895"/>
    <lineage>
        <taxon>Bacteria</taxon>
        <taxon>Pseudomonadati</taxon>
        <taxon>Pseudomonadota</taxon>
        <taxon>Betaproteobacteria</taxon>
        <taxon>Burkholderiales</taxon>
        <taxon>Oxalobacteraceae</taxon>
        <taxon>Telluria group</taxon>
        <taxon>Massilia</taxon>
    </lineage>
</organism>
<sequence length="390" mass="43479">MKTWILSLLVFLSGCAHVGQPSVPDSEVTALLNDSAFPTPSRPVDASKLFDLSPAMRSHLTSARFQALLREHGQTLGLVHALYDASDLKLDYDSSYTGTAAETYASRQGNCLSLVIMTAAFARQLDLNVRFQDVQIEDTWSRDHALYMVSSHVNLSLAPRAPRTDDYDASAMLTIDFIPGMANSRQRVRYLSETDIVALYMNNRAAEELAQGRQADAYWWARGALLKKPTLAAAYNTLAVIYQRSGHPLLAEQVYRVALEREPDSLVVLQNFAPLLAANGKNEEAEQLKQRAARLYPAPPYHFFNQGMDAYKAGNIAQARALFAREVARAPYNDEFHFWLGIANLQLGELKVAEKQLALARDMSVRSDTRERYSAKLAHLRGMTGGPRRN</sequence>
<evidence type="ECO:0000313" key="3">
    <source>
        <dbReference type="EMBL" id="MFC5480298.1"/>
    </source>
</evidence>